<dbReference type="Gene3D" id="1.10.30.50">
    <property type="match status" value="1"/>
</dbReference>
<evidence type="ECO:0000313" key="3">
    <source>
        <dbReference type="EMBL" id="MDK4305980.1"/>
    </source>
</evidence>
<comment type="caution">
    <text evidence="3">The sequence shown here is derived from an EMBL/GenBank/DDBJ whole genome shotgun (WGS) entry which is preliminary data.</text>
</comment>
<keyword evidence="3" id="KW-0378">Hydrolase</keyword>
<sequence>MTPLGKLREFSPEQHQHGSRKRPPHLHNQKRADAWQRVSDIASILSKLDAELADLCDELAQSKSKHLDHRASIAQALEYLSQAASARRSSETSLAWCAERTEIGRLVGTTTARGYYTKRLGYSTSHANTVKNRATTAYGQIHIAEYDPDDEEVEVESSNQRSKRMRLAKNKLNQERYAQSTGRELARKISTDKVDVIDRELRHLNDTAVPGKHQVRLESMKEADKGRNCADLTHWCRERIRNANNHPDAYSSPAKARATQESARSKRYISQPRELPNGMINFGITTDPVFSTRIEAIRAKATRVWKARQADATVTETRTLSQFVHDYFMNAIFGPTPNSEASQVAAESAEKTTTARVSAQLVLVGTIDDYLNMGPRTRFRTDTGTTLTPAEIMQLGISECHLGITDNGRAKLLDAGSVRNTTQIQRAFLTAMQLVCSHPGCSEPAAKCEGHHITAYSHGGKTNIENLTLLCAYHHRGNNDQRDGQNNMGHMERENDTHLVGKFNPSTGKIDINETITAHNAPGRRLLAASPTPTKARTKNRAA</sequence>
<feature type="compositionally biased region" description="Basic and acidic residues" evidence="1">
    <location>
        <begin position="1"/>
        <end position="16"/>
    </location>
</feature>
<keyword evidence="3" id="KW-0255">Endonuclease</keyword>
<dbReference type="CDD" id="cd00085">
    <property type="entry name" value="HNHc"/>
    <property type="match status" value="1"/>
</dbReference>
<evidence type="ECO:0000256" key="1">
    <source>
        <dbReference type="SAM" id="MobiDB-lite"/>
    </source>
</evidence>
<organism evidence="3 4">
    <name type="scientific">Corynebacterium pseudodiphtheriticum</name>
    <dbReference type="NCBI Taxonomy" id="37637"/>
    <lineage>
        <taxon>Bacteria</taxon>
        <taxon>Bacillati</taxon>
        <taxon>Actinomycetota</taxon>
        <taxon>Actinomycetes</taxon>
        <taxon>Mycobacteriales</taxon>
        <taxon>Corynebacteriaceae</taxon>
        <taxon>Corynebacterium</taxon>
    </lineage>
</organism>
<protein>
    <submittedName>
        <fullName evidence="3">HNH endonuclease signature motif containing protein</fullName>
    </submittedName>
</protein>
<dbReference type="InterPro" id="IPR003615">
    <property type="entry name" value="HNH_nuc"/>
</dbReference>
<dbReference type="InterPro" id="IPR002711">
    <property type="entry name" value="HNH"/>
</dbReference>
<dbReference type="GO" id="GO:0003676">
    <property type="term" value="F:nucleic acid binding"/>
    <property type="evidence" value="ECO:0007669"/>
    <property type="project" value="InterPro"/>
</dbReference>
<dbReference type="GO" id="GO:0008270">
    <property type="term" value="F:zinc ion binding"/>
    <property type="evidence" value="ECO:0007669"/>
    <property type="project" value="InterPro"/>
</dbReference>
<dbReference type="SMART" id="SM00507">
    <property type="entry name" value="HNHc"/>
    <property type="match status" value="1"/>
</dbReference>
<dbReference type="EMBL" id="JASNVH010000001">
    <property type="protein sequence ID" value="MDK4305980.1"/>
    <property type="molecule type" value="Genomic_DNA"/>
</dbReference>
<feature type="domain" description="HNH nuclease" evidence="2">
    <location>
        <begin position="424"/>
        <end position="476"/>
    </location>
</feature>
<dbReference type="RefSeq" id="WP_284588711.1">
    <property type="nucleotide sequence ID" value="NZ_JASNUC010000001.1"/>
</dbReference>
<dbReference type="Proteomes" id="UP001224412">
    <property type="component" value="Unassembled WGS sequence"/>
</dbReference>
<proteinExistence type="predicted"/>
<dbReference type="AlphaFoldDB" id="A0AAP4BPH1"/>
<gene>
    <name evidence="3" type="ORF">QPX42_00165</name>
</gene>
<feature type="region of interest" description="Disordered" evidence="1">
    <location>
        <begin position="246"/>
        <end position="266"/>
    </location>
</feature>
<feature type="region of interest" description="Disordered" evidence="1">
    <location>
        <begin position="1"/>
        <end position="32"/>
    </location>
</feature>
<keyword evidence="3" id="KW-0540">Nuclease</keyword>
<dbReference type="Pfam" id="PF01844">
    <property type="entry name" value="HNH"/>
    <property type="match status" value="1"/>
</dbReference>
<accession>A0AAP4BPH1</accession>
<evidence type="ECO:0000313" key="4">
    <source>
        <dbReference type="Proteomes" id="UP001224412"/>
    </source>
</evidence>
<feature type="region of interest" description="Disordered" evidence="1">
    <location>
        <begin position="522"/>
        <end position="543"/>
    </location>
</feature>
<reference evidence="3" key="1">
    <citation type="submission" date="2023-05" db="EMBL/GenBank/DDBJ databases">
        <title>Metabolic capabilities are highly conserved among human nasal-associated Corynebacterium species in pangenomic analyses.</title>
        <authorList>
            <person name="Tran T.H."/>
            <person name="Roberts A.Q."/>
            <person name="Escapa I.F."/>
            <person name="Gao W."/>
            <person name="Conlan S."/>
            <person name="Kong H."/>
            <person name="Segre J.A."/>
            <person name="Kelly M.S."/>
            <person name="Lemon K.P."/>
        </authorList>
    </citation>
    <scope>NUCLEOTIDE SEQUENCE</scope>
    <source>
        <strain evidence="3">KPL2773</strain>
    </source>
</reference>
<evidence type="ECO:0000259" key="2">
    <source>
        <dbReference type="SMART" id="SM00507"/>
    </source>
</evidence>
<feature type="compositionally biased region" description="Basic residues" evidence="1">
    <location>
        <begin position="17"/>
        <end position="29"/>
    </location>
</feature>
<name>A0AAP4BPH1_9CORY</name>
<dbReference type="GO" id="GO:0004519">
    <property type="term" value="F:endonuclease activity"/>
    <property type="evidence" value="ECO:0007669"/>
    <property type="project" value="UniProtKB-KW"/>
</dbReference>